<dbReference type="CDD" id="cd02022">
    <property type="entry name" value="DPCK"/>
    <property type="match status" value="1"/>
</dbReference>
<keyword evidence="8" id="KW-1185">Reference proteome</keyword>
<dbReference type="EMBL" id="JAKLWS010000005">
    <property type="protein sequence ID" value="MCG2588083.1"/>
    <property type="molecule type" value="Genomic_DNA"/>
</dbReference>
<keyword evidence="3 5" id="KW-0067">ATP-binding</keyword>
<keyword evidence="5 7" id="KW-0808">Transferase</keyword>
<evidence type="ECO:0000256" key="1">
    <source>
        <dbReference type="ARBA" id="ARBA00009018"/>
    </source>
</evidence>
<keyword evidence="5" id="KW-0963">Cytoplasm</keyword>
<sequence length="207" mass="23445">MITVGVTGGIGSGKTTVCKEWEKLGANVVYADDLAKELMVTDDRLRESLIEAFGEDTYHPDGRLNRPHLIHQAFEEGRVEELNQLVHPAVARKFVEISNEAKQAGEEMVVEEAALLLNNGRPENLDLVVIVRSDREDRLERVSKRDSVSKKKVMDRDENQPDFNKLTHLADYTIENNGTLEDLRKKSIQLYHKIIQEYGGEKNSGVF</sequence>
<evidence type="ECO:0000256" key="3">
    <source>
        <dbReference type="ARBA" id="ARBA00022840"/>
    </source>
</evidence>
<dbReference type="Gene3D" id="3.40.50.300">
    <property type="entry name" value="P-loop containing nucleotide triphosphate hydrolases"/>
    <property type="match status" value="1"/>
</dbReference>
<dbReference type="PANTHER" id="PTHR10695">
    <property type="entry name" value="DEPHOSPHO-COA KINASE-RELATED"/>
    <property type="match status" value="1"/>
</dbReference>
<evidence type="ECO:0000256" key="2">
    <source>
        <dbReference type="ARBA" id="ARBA00022741"/>
    </source>
</evidence>
<protein>
    <recommendedName>
        <fullName evidence="5 6">Dephospho-CoA kinase</fullName>
        <ecNumber evidence="5 6">2.7.1.24</ecNumber>
    </recommendedName>
    <alternativeName>
        <fullName evidence="5">Dephosphocoenzyme A kinase</fullName>
    </alternativeName>
</protein>
<accession>A0ABS9KB77</accession>
<dbReference type="PANTHER" id="PTHR10695:SF46">
    <property type="entry name" value="BIFUNCTIONAL COENZYME A SYNTHASE-RELATED"/>
    <property type="match status" value="1"/>
</dbReference>
<comment type="subcellular location">
    <subcellularLocation>
        <location evidence="5">Cytoplasm</location>
    </subcellularLocation>
</comment>
<proteinExistence type="inferred from homology"/>
<name>A0ABS9KB77_9BACT</name>
<dbReference type="EC" id="2.7.1.24" evidence="5 6"/>
<keyword evidence="2 5" id="KW-0547">Nucleotide-binding</keyword>
<dbReference type="Pfam" id="PF01121">
    <property type="entry name" value="CoaE"/>
    <property type="match status" value="1"/>
</dbReference>
<dbReference type="InterPro" id="IPR001977">
    <property type="entry name" value="Depp_CoAkinase"/>
</dbReference>
<evidence type="ECO:0000313" key="7">
    <source>
        <dbReference type="EMBL" id="MCG2588083.1"/>
    </source>
</evidence>
<evidence type="ECO:0000256" key="6">
    <source>
        <dbReference type="NCBIfam" id="TIGR00152"/>
    </source>
</evidence>
<evidence type="ECO:0000256" key="4">
    <source>
        <dbReference type="ARBA" id="ARBA00022993"/>
    </source>
</evidence>
<gene>
    <name evidence="5 7" type="primary">coaE</name>
    <name evidence="7" type="ORF">L6773_05870</name>
</gene>
<evidence type="ECO:0000256" key="5">
    <source>
        <dbReference type="HAMAP-Rule" id="MF_00376"/>
    </source>
</evidence>
<keyword evidence="4 5" id="KW-0173">Coenzyme A biosynthesis</keyword>
<comment type="caution">
    <text evidence="7">The sequence shown here is derived from an EMBL/GenBank/DDBJ whole genome shotgun (WGS) entry which is preliminary data.</text>
</comment>
<keyword evidence="5 7" id="KW-0418">Kinase</keyword>
<dbReference type="InterPro" id="IPR027417">
    <property type="entry name" value="P-loop_NTPase"/>
</dbReference>
<evidence type="ECO:0000313" key="8">
    <source>
        <dbReference type="Proteomes" id="UP001165366"/>
    </source>
</evidence>
<dbReference type="NCBIfam" id="TIGR00152">
    <property type="entry name" value="dephospho-CoA kinase"/>
    <property type="match status" value="1"/>
</dbReference>
<dbReference type="Proteomes" id="UP001165366">
    <property type="component" value="Unassembled WGS sequence"/>
</dbReference>
<dbReference type="HAMAP" id="MF_00376">
    <property type="entry name" value="Dephospho_CoA_kinase"/>
    <property type="match status" value="1"/>
</dbReference>
<comment type="pathway">
    <text evidence="5">Cofactor biosynthesis; coenzyme A biosynthesis; CoA from (R)-pantothenate: step 5/5.</text>
</comment>
<dbReference type="RefSeq" id="WP_237852927.1">
    <property type="nucleotide sequence ID" value="NZ_JAKLWS010000005.1"/>
</dbReference>
<comment type="function">
    <text evidence="5">Catalyzes the phosphorylation of the 3'-hydroxyl group of dephosphocoenzyme A to form coenzyme A.</text>
</comment>
<organism evidence="7 8">
    <name type="scientific">Rhodohalobacter sulfatireducens</name>
    <dbReference type="NCBI Taxonomy" id="2911366"/>
    <lineage>
        <taxon>Bacteria</taxon>
        <taxon>Pseudomonadati</taxon>
        <taxon>Balneolota</taxon>
        <taxon>Balneolia</taxon>
        <taxon>Balneolales</taxon>
        <taxon>Balneolaceae</taxon>
        <taxon>Rhodohalobacter</taxon>
    </lineage>
</organism>
<dbReference type="SUPFAM" id="SSF52540">
    <property type="entry name" value="P-loop containing nucleoside triphosphate hydrolases"/>
    <property type="match status" value="1"/>
</dbReference>
<reference evidence="7" key="1">
    <citation type="submission" date="2022-01" db="EMBL/GenBank/DDBJ databases">
        <authorList>
            <person name="Wang Y."/>
        </authorList>
    </citation>
    <scope>NUCLEOTIDE SEQUENCE</scope>
    <source>
        <strain evidence="7">WB101</strain>
    </source>
</reference>
<comment type="similarity">
    <text evidence="1 5">Belongs to the CoaE family.</text>
</comment>
<dbReference type="GO" id="GO:0004140">
    <property type="term" value="F:dephospho-CoA kinase activity"/>
    <property type="evidence" value="ECO:0007669"/>
    <property type="project" value="UniProtKB-EC"/>
</dbReference>
<feature type="binding site" evidence="5">
    <location>
        <begin position="11"/>
        <end position="16"/>
    </location>
    <ligand>
        <name>ATP</name>
        <dbReference type="ChEBI" id="CHEBI:30616"/>
    </ligand>
</feature>
<reference evidence="7" key="2">
    <citation type="submission" date="2024-05" db="EMBL/GenBank/DDBJ databases">
        <title>Rhodohalobacter halophilus gen. nov., sp. nov., a moderately halophilic member of the family Balneolaceae.</title>
        <authorList>
            <person name="Xia J."/>
        </authorList>
    </citation>
    <scope>NUCLEOTIDE SEQUENCE</scope>
    <source>
        <strain evidence="7">WB101</strain>
    </source>
</reference>
<dbReference type="PROSITE" id="PS51219">
    <property type="entry name" value="DPCK"/>
    <property type="match status" value="1"/>
</dbReference>
<comment type="catalytic activity">
    <reaction evidence="5">
        <text>3'-dephospho-CoA + ATP = ADP + CoA + H(+)</text>
        <dbReference type="Rhea" id="RHEA:18245"/>
        <dbReference type="ChEBI" id="CHEBI:15378"/>
        <dbReference type="ChEBI" id="CHEBI:30616"/>
        <dbReference type="ChEBI" id="CHEBI:57287"/>
        <dbReference type="ChEBI" id="CHEBI:57328"/>
        <dbReference type="ChEBI" id="CHEBI:456216"/>
        <dbReference type="EC" id="2.7.1.24"/>
    </reaction>
</comment>